<feature type="repeat" description="PPR" evidence="4">
    <location>
        <begin position="268"/>
        <end position="302"/>
    </location>
</feature>
<keyword evidence="6" id="KW-1185">Reference proteome</keyword>
<dbReference type="Pfam" id="PF01535">
    <property type="entry name" value="PPR"/>
    <property type="match status" value="4"/>
</dbReference>
<dbReference type="PANTHER" id="PTHR47926">
    <property type="entry name" value="PENTATRICOPEPTIDE REPEAT-CONTAINING PROTEIN"/>
    <property type="match status" value="1"/>
</dbReference>
<dbReference type="PANTHER" id="PTHR47926:SF347">
    <property type="entry name" value="PENTATRICOPEPTIDE REPEAT-CONTAINING PROTEIN"/>
    <property type="match status" value="1"/>
</dbReference>
<dbReference type="SUPFAM" id="SSF48452">
    <property type="entry name" value="TPR-like"/>
    <property type="match status" value="1"/>
</dbReference>
<reference evidence="5" key="1">
    <citation type="submission" date="2020-07" db="EMBL/GenBank/DDBJ databases">
        <title>Genome sequence and genetic diversity analysis of an under-domesticated orphan crop, white fonio (Digitaria exilis).</title>
        <authorList>
            <person name="Bennetzen J.L."/>
            <person name="Chen S."/>
            <person name="Ma X."/>
            <person name="Wang X."/>
            <person name="Yssel A.E.J."/>
            <person name="Chaluvadi S.R."/>
            <person name="Johnson M."/>
            <person name="Gangashetty P."/>
            <person name="Hamidou F."/>
            <person name="Sanogo M.D."/>
            <person name="Zwaenepoel A."/>
            <person name="Wallace J."/>
            <person name="Van De Peer Y."/>
            <person name="Van Deynze A."/>
        </authorList>
    </citation>
    <scope>NUCLEOTIDE SEQUENCE</scope>
    <source>
        <tissue evidence="5">Leaves</tissue>
    </source>
</reference>
<organism evidence="5 6">
    <name type="scientific">Digitaria exilis</name>
    <dbReference type="NCBI Taxonomy" id="1010633"/>
    <lineage>
        <taxon>Eukaryota</taxon>
        <taxon>Viridiplantae</taxon>
        <taxon>Streptophyta</taxon>
        <taxon>Embryophyta</taxon>
        <taxon>Tracheophyta</taxon>
        <taxon>Spermatophyta</taxon>
        <taxon>Magnoliopsida</taxon>
        <taxon>Liliopsida</taxon>
        <taxon>Poales</taxon>
        <taxon>Poaceae</taxon>
        <taxon>PACMAD clade</taxon>
        <taxon>Panicoideae</taxon>
        <taxon>Panicodae</taxon>
        <taxon>Paniceae</taxon>
        <taxon>Anthephorinae</taxon>
        <taxon>Digitaria</taxon>
    </lineage>
</organism>
<evidence type="ECO:0000256" key="4">
    <source>
        <dbReference type="PROSITE-ProRule" id="PRU00708"/>
    </source>
</evidence>
<proteinExistence type="inferred from homology"/>
<sequence length="578" mass="63122">MDARVHHHHLRQLRAALLRRGHPIPPPPAAHPEPERAHLAAIRAAAACTPRLALAACACLRRAGLPPPGPRALPVLLRSAARCDGAGAYVGGAHSVAVRVGALDDGFVGTALVGAYVACRRVEDARRVFDGMPARDVVAWGVMLDSYCQAQNYRAALILFGEMKRSGSVHDQLILASVLSACGHIRHLRIGKAIHSYMLVSDISINAHLSSALINLYASCAKMDIAEKIYNGMPRKDLVSSTAMVFGYAKNGKVELARSVFDRIPEKDVVSWSAMIAGYAESNQPNEALTLFSDMQEHGVSPDEITVLSAISACANLGSLDKAIWIHSFTEKNGLRKILRICNALIDMFAKCGGITVAFDIFNEIPDKNVITWTSMIAAFAMHGDGKSALVLFEKMKNEGVEPNKVTFLNLLYACCHAGLLHEGRLLFRYMIQEYRIEPNLEHYGCMVDLLGRAKLLHEAVDLIKSMHLRPNVAIWGSLLAACWMHGDLKLGAFAAKKVLELDPNHDGAFLLLSNIYAKFGNWNDAEEVRGVMKLHGVSKETGSSWMELNNPNHEFAVGGEKHPESNEILLKLNGKVS</sequence>
<dbReference type="PROSITE" id="PS51375">
    <property type="entry name" value="PPR"/>
    <property type="match status" value="4"/>
</dbReference>
<dbReference type="InterPro" id="IPR046848">
    <property type="entry name" value="E_motif"/>
</dbReference>
<comment type="caution">
    <text evidence="5">The sequence shown here is derived from an EMBL/GenBank/DDBJ whole genome shotgun (WGS) entry which is preliminary data.</text>
</comment>
<dbReference type="Pfam" id="PF20431">
    <property type="entry name" value="E_motif"/>
    <property type="match status" value="1"/>
</dbReference>
<keyword evidence="3" id="KW-0809">Transit peptide</keyword>
<dbReference type="InterPro" id="IPR046960">
    <property type="entry name" value="PPR_At4g14850-like_plant"/>
</dbReference>
<name>A0A835AXE2_9POAL</name>
<accession>A0A835AXE2</accession>
<dbReference type="Gene3D" id="1.25.40.10">
    <property type="entry name" value="Tetratricopeptide repeat domain"/>
    <property type="match status" value="3"/>
</dbReference>
<evidence type="ECO:0000313" key="5">
    <source>
        <dbReference type="EMBL" id="KAF8673559.1"/>
    </source>
</evidence>
<feature type="repeat" description="PPR" evidence="4">
    <location>
        <begin position="237"/>
        <end position="267"/>
    </location>
</feature>
<dbReference type="Pfam" id="PF13041">
    <property type="entry name" value="PPR_2"/>
    <property type="match status" value="2"/>
</dbReference>
<dbReference type="EMBL" id="JACEFO010002205">
    <property type="protein sequence ID" value="KAF8673559.1"/>
    <property type="molecule type" value="Genomic_DNA"/>
</dbReference>
<feature type="repeat" description="PPR" evidence="4">
    <location>
        <begin position="369"/>
        <end position="403"/>
    </location>
</feature>
<evidence type="ECO:0000256" key="2">
    <source>
        <dbReference type="ARBA" id="ARBA00022737"/>
    </source>
</evidence>
<gene>
    <name evidence="5" type="ORF">HU200_048642</name>
</gene>
<dbReference type="NCBIfam" id="TIGR00756">
    <property type="entry name" value="PPR"/>
    <property type="match status" value="4"/>
</dbReference>
<dbReference type="GO" id="GO:0009451">
    <property type="term" value="P:RNA modification"/>
    <property type="evidence" value="ECO:0007669"/>
    <property type="project" value="InterPro"/>
</dbReference>
<evidence type="ECO:0008006" key="7">
    <source>
        <dbReference type="Google" id="ProtNLM"/>
    </source>
</evidence>
<keyword evidence="2" id="KW-0677">Repeat</keyword>
<dbReference type="FunFam" id="1.25.40.10:FF:000325">
    <property type="entry name" value="Pentatricopeptide repeat-containing protein At4g14820"/>
    <property type="match status" value="1"/>
</dbReference>
<dbReference type="AlphaFoldDB" id="A0A835AXE2"/>
<evidence type="ECO:0000313" key="6">
    <source>
        <dbReference type="Proteomes" id="UP000636709"/>
    </source>
</evidence>
<comment type="similarity">
    <text evidence="1">Belongs to the PPR family. PCMP-H subfamily.</text>
</comment>
<dbReference type="InterPro" id="IPR002885">
    <property type="entry name" value="PPR_rpt"/>
</dbReference>
<protein>
    <recommendedName>
        <fullName evidence="7">Pentatricopeptide repeat-containing protein</fullName>
    </recommendedName>
</protein>
<dbReference type="OrthoDB" id="185373at2759"/>
<dbReference type="FunFam" id="1.25.40.10:FF:000348">
    <property type="entry name" value="Pentatricopeptide repeat-containing protein chloroplastic"/>
    <property type="match status" value="1"/>
</dbReference>
<evidence type="ECO:0000256" key="3">
    <source>
        <dbReference type="ARBA" id="ARBA00022946"/>
    </source>
</evidence>
<dbReference type="InterPro" id="IPR011990">
    <property type="entry name" value="TPR-like_helical_dom_sf"/>
</dbReference>
<feature type="repeat" description="PPR" evidence="4">
    <location>
        <begin position="136"/>
        <end position="170"/>
    </location>
</feature>
<evidence type="ECO:0000256" key="1">
    <source>
        <dbReference type="ARBA" id="ARBA00006643"/>
    </source>
</evidence>
<dbReference type="GO" id="GO:0003723">
    <property type="term" value="F:RNA binding"/>
    <property type="evidence" value="ECO:0007669"/>
    <property type="project" value="InterPro"/>
</dbReference>
<dbReference type="Proteomes" id="UP000636709">
    <property type="component" value="Unassembled WGS sequence"/>
</dbReference>